<organism evidence="3 4">
    <name type="scientific">Zopfia rhizophila CBS 207.26</name>
    <dbReference type="NCBI Taxonomy" id="1314779"/>
    <lineage>
        <taxon>Eukaryota</taxon>
        <taxon>Fungi</taxon>
        <taxon>Dikarya</taxon>
        <taxon>Ascomycota</taxon>
        <taxon>Pezizomycotina</taxon>
        <taxon>Dothideomycetes</taxon>
        <taxon>Dothideomycetes incertae sedis</taxon>
        <taxon>Zopfiaceae</taxon>
        <taxon>Zopfia</taxon>
    </lineage>
</organism>
<protein>
    <submittedName>
        <fullName evidence="3">Uncharacterized protein</fullName>
    </submittedName>
</protein>
<evidence type="ECO:0000256" key="1">
    <source>
        <dbReference type="SAM" id="MobiDB-lite"/>
    </source>
</evidence>
<evidence type="ECO:0000313" key="4">
    <source>
        <dbReference type="Proteomes" id="UP000800200"/>
    </source>
</evidence>
<feature type="region of interest" description="Disordered" evidence="1">
    <location>
        <begin position="55"/>
        <end position="87"/>
    </location>
</feature>
<feature type="transmembrane region" description="Helical" evidence="2">
    <location>
        <begin position="195"/>
        <end position="221"/>
    </location>
</feature>
<dbReference type="AlphaFoldDB" id="A0A6A6EM56"/>
<evidence type="ECO:0000256" key="2">
    <source>
        <dbReference type="SAM" id="Phobius"/>
    </source>
</evidence>
<keyword evidence="4" id="KW-1185">Reference proteome</keyword>
<gene>
    <name evidence="3" type="ORF">K469DRAFT_718902</name>
</gene>
<reference evidence="3" key="1">
    <citation type="journal article" date="2020" name="Stud. Mycol.">
        <title>101 Dothideomycetes genomes: a test case for predicting lifestyles and emergence of pathogens.</title>
        <authorList>
            <person name="Haridas S."/>
            <person name="Albert R."/>
            <person name="Binder M."/>
            <person name="Bloem J."/>
            <person name="Labutti K."/>
            <person name="Salamov A."/>
            <person name="Andreopoulos B."/>
            <person name="Baker S."/>
            <person name="Barry K."/>
            <person name="Bills G."/>
            <person name="Bluhm B."/>
            <person name="Cannon C."/>
            <person name="Castanera R."/>
            <person name="Culley D."/>
            <person name="Daum C."/>
            <person name="Ezra D."/>
            <person name="Gonzalez J."/>
            <person name="Henrissat B."/>
            <person name="Kuo A."/>
            <person name="Liang C."/>
            <person name="Lipzen A."/>
            <person name="Lutzoni F."/>
            <person name="Magnuson J."/>
            <person name="Mondo S."/>
            <person name="Nolan M."/>
            <person name="Ohm R."/>
            <person name="Pangilinan J."/>
            <person name="Park H.-J."/>
            <person name="Ramirez L."/>
            <person name="Alfaro M."/>
            <person name="Sun H."/>
            <person name="Tritt A."/>
            <person name="Yoshinaga Y."/>
            <person name="Zwiers L.-H."/>
            <person name="Turgeon B."/>
            <person name="Goodwin S."/>
            <person name="Spatafora J."/>
            <person name="Crous P."/>
            <person name="Grigoriev I."/>
        </authorList>
    </citation>
    <scope>NUCLEOTIDE SEQUENCE</scope>
    <source>
        <strain evidence="3">CBS 207.26</strain>
    </source>
</reference>
<feature type="transmembrane region" description="Helical" evidence="2">
    <location>
        <begin position="106"/>
        <end position="124"/>
    </location>
</feature>
<accession>A0A6A6EM56</accession>
<keyword evidence="2" id="KW-0472">Membrane</keyword>
<keyword evidence="2" id="KW-0812">Transmembrane</keyword>
<dbReference type="Proteomes" id="UP000800200">
    <property type="component" value="Unassembled WGS sequence"/>
</dbReference>
<proteinExistence type="predicted"/>
<keyword evidence="2" id="KW-1133">Transmembrane helix</keyword>
<feature type="transmembrane region" description="Helical" evidence="2">
    <location>
        <begin position="148"/>
        <end position="175"/>
    </location>
</feature>
<dbReference type="EMBL" id="ML994616">
    <property type="protein sequence ID" value="KAF2191848.1"/>
    <property type="molecule type" value="Genomic_DNA"/>
</dbReference>
<feature type="transmembrane region" description="Helical" evidence="2">
    <location>
        <begin position="27"/>
        <end position="45"/>
    </location>
</feature>
<name>A0A6A6EM56_9PEZI</name>
<evidence type="ECO:0000313" key="3">
    <source>
        <dbReference type="EMBL" id="KAF2191848.1"/>
    </source>
</evidence>
<sequence length="264" mass="29676">MSLSKGFKQLCLKEYPSISDSAPSGKTVGLTFTIIILAILIEVVVHSEFVHDKPSTLPCQEDPPAVDPISESESSSGTPKEAPRTKTPILRYCNPNPSVPVRAGRFIIATFLIGPICIAFANRIQEATHNYPFYCRFENNVDIAKPNWWAITIFNILPFTCACLAWLRAFAECLIMRWNKSLGYKYWKVCMPPQVIGWIVIFPVVLVGTLLWFAVMLLMGFPAFGKKAEDVEMEGGQGEEEKLLVEYVGSEEREDDEETLYSPR</sequence>
<dbReference type="OrthoDB" id="3800531at2759"/>